<reference evidence="2" key="1">
    <citation type="journal article" date="2019" name="Sci. Rep.">
        <title>Draft genome of Tanacetum cinerariifolium, the natural source of mosquito coil.</title>
        <authorList>
            <person name="Yamashiro T."/>
            <person name="Shiraishi A."/>
            <person name="Satake H."/>
            <person name="Nakayama K."/>
        </authorList>
    </citation>
    <scope>NUCLEOTIDE SEQUENCE</scope>
</reference>
<keyword evidence="1" id="KW-0812">Transmembrane</keyword>
<evidence type="ECO:0000256" key="1">
    <source>
        <dbReference type="SAM" id="Phobius"/>
    </source>
</evidence>
<feature type="transmembrane region" description="Helical" evidence="1">
    <location>
        <begin position="28"/>
        <end position="48"/>
    </location>
</feature>
<proteinExistence type="predicted"/>
<organism evidence="2">
    <name type="scientific">Tanacetum cinerariifolium</name>
    <name type="common">Dalmatian daisy</name>
    <name type="synonym">Chrysanthemum cinerariifolium</name>
    <dbReference type="NCBI Taxonomy" id="118510"/>
    <lineage>
        <taxon>Eukaryota</taxon>
        <taxon>Viridiplantae</taxon>
        <taxon>Streptophyta</taxon>
        <taxon>Embryophyta</taxon>
        <taxon>Tracheophyta</taxon>
        <taxon>Spermatophyta</taxon>
        <taxon>Magnoliopsida</taxon>
        <taxon>eudicotyledons</taxon>
        <taxon>Gunneridae</taxon>
        <taxon>Pentapetalae</taxon>
        <taxon>asterids</taxon>
        <taxon>campanulids</taxon>
        <taxon>Asterales</taxon>
        <taxon>Asteraceae</taxon>
        <taxon>Asteroideae</taxon>
        <taxon>Anthemideae</taxon>
        <taxon>Anthemidinae</taxon>
        <taxon>Tanacetum</taxon>
    </lineage>
</organism>
<sequence length="61" mass="6640">EGTSAHEGVYGNVTVRVRVHVLLWDDKATVAVILAGISVRAVGLRVWVWRSDKCSSCGFVI</sequence>
<evidence type="ECO:0000313" key="2">
    <source>
        <dbReference type="EMBL" id="GFA65814.1"/>
    </source>
</evidence>
<dbReference type="EMBL" id="BKCJ010463477">
    <property type="protein sequence ID" value="GFA65814.1"/>
    <property type="molecule type" value="Genomic_DNA"/>
</dbReference>
<comment type="caution">
    <text evidence="2">The sequence shown here is derived from an EMBL/GenBank/DDBJ whole genome shotgun (WGS) entry which is preliminary data.</text>
</comment>
<keyword evidence="1" id="KW-1133">Transmembrane helix</keyword>
<name>A0A699K2G1_TANCI</name>
<accession>A0A699K2G1</accession>
<feature type="non-terminal residue" evidence="2">
    <location>
        <position position="1"/>
    </location>
</feature>
<keyword evidence="1" id="KW-0472">Membrane</keyword>
<gene>
    <name evidence="2" type="ORF">Tci_637786</name>
</gene>
<protein>
    <submittedName>
        <fullName evidence="2">Uncharacterized protein</fullName>
    </submittedName>
</protein>
<dbReference type="AlphaFoldDB" id="A0A699K2G1"/>